<feature type="transmembrane region" description="Helical" evidence="1">
    <location>
        <begin position="177"/>
        <end position="199"/>
    </location>
</feature>
<dbReference type="RefSeq" id="WP_007316154.1">
    <property type="nucleotide sequence ID" value="NZ_BAEH01000015.1"/>
</dbReference>
<feature type="transmembrane region" description="Helical" evidence="1">
    <location>
        <begin position="211"/>
        <end position="237"/>
    </location>
</feature>
<protein>
    <recommendedName>
        <fullName evidence="2">DUF6545 domain-containing protein</fullName>
    </recommendedName>
</protein>
<feature type="transmembrane region" description="Helical" evidence="1">
    <location>
        <begin position="70"/>
        <end position="89"/>
    </location>
</feature>
<feature type="domain" description="DUF6545" evidence="2">
    <location>
        <begin position="247"/>
        <end position="362"/>
    </location>
</feature>
<keyword evidence="1" id="KW-1133">Transmembrane helix</keyword>
<dbReference type="Pfam" id="PF20182">
    <property type="entry name" value="DUF6545"/>
    <property type="match status" value="1"/>
</dbReference>
<feature type="transmembrane region" description="Helical" evidence="1">
    <location>
        <begin position="101"/>
        <end position="123"/>
    </location>
</feature>
<evidence type="ECO:0000256" key="1">
    <source>
        <dbReference type="SAM" id="Phobius"/>
    </source>
</evidence>
<dbReference type="NCBIfam" id="NF042915">
    <property type="entry name" value="MAB_1171c_fam"/>
    <property type="match status" value="1"/>
</dbReference>
<reference evidence="3 4" key="1">
    <citation type="submission" date="2011-12" db="EMBL/GenBank/DDBJ databases">
        <title>Whole genome shotgun sequence of Gordonia effusa NBRC 100432.</title>
        <authorList>
            <person name="Yoshida I."/>
            <person name="Takarada H."/>
            <person name="Hosoyama A."/>
            <person name="Tsuchikane K."/>
            <person name="Katsumata H."/>
            <person name="Yamazaki S."/>
            <person name="Fujita N."/>
        </authorList>
    </citation>
    <scope>NUCLEOTIDE SEQUENCE [LARGE SCALE GENOMIC DNA]</scope>
    <source>
        <strain evidence="3 4">NBRC 100432</strain>
    </source>
</reference>
<keyword evidence="1" id="KW-0472">Membrane</keyword>
<dbReference type="Proteomes" id="UP000035034">
    <property type="component" value="Unassembled WGS sequence"/>
</dbReference>
<dbReference type="AlphaFoldDB" id="H0QVL0"/>
<feature type="transmembrane region" description="Helical" evidence="1">
    <location>
        <begin position="6"/>
        <end position="22"/>
    </location>
</feature>
<gene>
    <name evidence="3" type="ORF">GOEFS_015_00130</name>
</gene>
<evidence type="ECO:0000313" key="4">
    <source>
        <dbReference type="Proteomes" id="UP000035034"/>
    </source>
</evidence>
<keyword evidence="4" id="KW-1185">Reference proteome</keyword>
<dbReference type="InterPro" id="IPR050039">
    <property type="entry name" value="MAB_1171c-like"/>
</dbReference>
<sequence>MVAGIINVIAFAVFACAMCWRLDQIRRQGGGVQAVAMTTAIGSLTLAFVVSNKDVAAFLNDALFTGASRVALYGLLALGVASLIVVFFFSSTETVRQRRAGVEAIPLVVAVVGLQITMLLIPLDLRTQGLSASTTRNAGFALFFLIASGYLAYGLLQCVRSIRQFLTMAAGYLKVSLLILIVGLILLAVGSMAQIAYVLGSLVFEVSLLQLVRVATILSVVGLVAFLVGICYPMAFAKTRALLAGVRRRRRYRELEPLWTLVTWAIPSVVLPGHGGTALRSTPTVLFERRIVEIRDGLTQLSPLLSEEFDDASDAERAKLLRTAVDEYREAGTSKGAVRDVLPPDGTSLDDDAEPLLRLARVL</sequence>
<feature type="transmembrane region" description="Helical" evidence="1">
    <location>
        <begin position="258"/>
        <end position="279"/>
    </location>
</feature>
<dbReference type="OrthoDB" id="4772902at2"/>
<dbReference type="EMBL" id="BAEH01000015">
    <property type="protein sequence ID" value="GAB16816.1"/>
    <property type="molecule type" value="Genomic_DNA"/>
</dbReference>
<comment type="caution">
    <text evidence="3">The sequence shown here is derived from an EMBL/GenBank/DDBJ whole genome shotgun (WGS) entry which is preliminary data.</text>
</comment>
<dbReference type="eggNOG" id="ENOG5032S59">
    <property type="taxonomic scope" value="Bacteria"/>
</dbReference>
<dbReference type="InterPro" id="IPR046675">
    <property type="entry name" value="DUF6545"/>
</dbReference>
<accession>H0QVL0</accession>
<keyword evidence="1" id="KW-0812">Transmembrane</keyword>
<feature type="transmembrane region" description="Helical" evidence="1">
    <location>
        <begin position="138"/>
        <end position="156"/>
    </location>
</feature>
<name>H0QVL0_9ACTN</name>
<dbReference type="STRING" id="1077974.GOEFS_015_00130"/>
<organism evidence="3 4">
    <name type="scientific">Gordonia effusa NBRC 100432</name>
    <dbReference type="NCBI Taxonomy" id="1077974"/>
    <lineage>
        <taxon>Bacteria</taxon>
        <taxon>Bacillati</taxon>
        <taxon>Actinomycetota</taxon>
        <taxon>Actinomycetes</taxon>
        <taxon>Mycobacteriales</taxon>
        <taxon>Gordoniaceae</taxon>
        <taxon>Gordonia</taxon>
    </lineage>
</organism>
<evidence type="ECO:0000259" key="2">
    <source>
        <dbReference type="Pfam" id="PF20182"/>
    </source>
</evidence>
<evidence type="ECO:0000313" key="3">
    <source>
        <dbReference type="EMBL" id="GAB16816.1"/>
    </source>
</evidence>
<proteinExistence type="predicted"/>
<feature type="transmembrane region" description="Helical" evidence="1">
    <location>
        <begin position="34"/>
        <end position="50"/>
    </location>
</feature>